<accession>A0A5C0UE54</accession>
<sequence length="82" mass="9416">MIREMLIGRIVVEAKSNNGIKIQKKIFCKQHFAEFCSIINANSKNNYGVPNDMSDKKYLENVVGVPKYPMASEEEYLKFQAL</sequence>
<dbReference type="Proteomes" id="UP000325155">
    <property type="component" value="Chromosome"/>
</dbReference>
<dbReference type="KEGG" id="cip:FZC35_00860"/>
<organism evidence="1 2">
    <name type="scientific">Candidatus Cytomitobacter indipagum</name>
    <dbReference type="NCBI Taxonomy" id="2601575"/>
    <lineage>
        <taxon>Bacteria</taxon>
        <taxon>Pseudomonadati</taxon>
        <taxon>Pseudomonadota</taxon>
        <taxon>Alphaproteobacteria</taxon>
        <taxon>Holosporales</taxon>
        <taxon>Holosporaceae</taxon>
        <taxon>Candidatus Cytomitobacter</taxon>
    </lineage>
</organism>
<proteinExistence type="predicted"/>
<keyword evidence="2" id="KW-1185">Reference proteome</keyword>
<evidence type="ECO:0000313" key="1">
    <source>
        <dbReference type="EMBL" id="QEK37933.1"/>
    </source>
</evidence>
<reference evidence="1 2" key="1">
    <citation type="submission" date="2019-08" db="EMBL/GenBank/DDBJ databases">
        <title>Highly reduced genomes of protist endosymbionts show evolutionary convergence.</title>
        <authorList>
            <person name="George E."/>
            <person name="Husnik F."/>
            <person name="Tashyreva D."/>
            <person name="Prokopchuk G."/>
            <person name="Horak A."/>
            <person name="Kwong W.K."/>
            <person name="Lukes J."/>
            <person name="Keeling P.J."/>
        </authorList>
    </citation>
    <scope>NUCLEOTIDE SEQUENCE [LARGE SCALE GENOMIC DNA]</scope>
    <source>
        <strain evidence="1">1605</strain>
    </source>
</reference>
<dbReference type="AlphaFoldDB" id="A0A5C0UE54"/>
<protein>
    <submittedName>
        <fullName evidence="1">Uncharacterized protein</fullName>
    </submittedName>
</protein>
<evidence type="ECO:0000313" key="2">
    <source>
        <dbReference type="Proteomes" id="UP000325155"/>
    </source>
</evidence>
<gene>
    <name evidence="1" type="ORF">FZC35_00860</name>
</gene>
<dbReference type="EMBL" id="CP043315">
    <property type="protein sequence ID" value="QEK37933.1"/>
    <property type="molecule type" value="Genomic_DNA"/>
</dbReference>
<dbReference type="RefSeq" id="WP_148980780.1">
    <property type="nucleotide sequence ID" value="NZ_CP043315.1"/>
</dbReference>
<name>A0A5C0UE54_9PROT</name>